<sequence>MMTMTMTMMIMMRRAGHPGRATGSVGAAPVEHPRATENPVSVRRYGEEMASPAEAKLGQRVLDAVDEGVEKRWGPAVERASRATGATPDERVVEVTQSFRRELGLAGAAAGGTAAVPGVGVATSTAAFVAELGWSTVRLSDLILTIAALHGHHDAPTDERRLWVLSILTYGDSAASKVARLARDMGVKVNSSSSQRIPAETVRRMNNRLGYMILSRYGTRRGALALGRMVPFGIGAALGYGLNAYVVKSTARHAHRYFGELPTRVQKLAPASIIES</sequence>
<evidence type="ECO:0008006" key="3">
    <source>
        <dbReference type="Google" id="ProtNLM"/>
    </source>
</evidence>
<name>A0A6C7EA48_ILUCY</name>
<proteinExistence type="predicted"/>
<reference evidence="1 2" key="1">
    <citation type="journal article" date="2013" name="Int. J. Syst. Evol. Microbiol.">
        <title>Ilumatobacter nonamiense sp. nov. and Ilumatobacter coccineum sp. nov., isolated from seashore sand.</title>
        <authorList>
            <person name="Matsumoto A."/>
            <person name="Kasai H."/>
            <person name="Matsuo Y."/>
            <person name="Shizuri Y."/>
            <person name="Ichikawa N."/>
            <person name="Fujita N."/>
            <person name="Omura S."/>
            <person name="Takahashi Y."/>
        </authorList>
    </citation>
    <scope>NUCLEOTIDE SEQUENCE [LARGE SCALE GENOMIC DNA]</scope>
    <source>
        <strain evidence="2">NBRC 103263 / KCTC 29153 / YM16-304</strain>
    </source>
</reference>
<organism evidence="1 2">
    <name type="scientific">Ilumatobacter coccineus (strain NBRC 103263 / KCTC 29153 / YM16-304)</name>
    <dbReference type="NCBI Taxonomy" id="1313172"/>
    <lineage>
        <taxon>Bacteria</taxon>
        <taxon>Bacillati</taxon>
        <taxon>Actinomycetota</taxon>
        <taxon>Acidimicrobiia</taxon>
        <taxon>Acidimicrobiales</taxon>
        <taxon>Ilumatobacteraceae</taxon>
        <taxon>Ilumatobacter</taxon>
    </lineage>
</organism>
<keyword evidence="2" id="KW-1185">Reference proteome</keyword>
<evidence type="ECO:0000313" key="2">
    <source>
        <dbReference type="Proteomes" id="UP000011863"/>
    </source>
</evidence>
<accession>A0A6C7EA48</accession>
<protein>
    <recommendedName>
        <fullName evidence="3">EcsC family protein</fullName>
    </recommendedName>
</protein>
<evidence type="ECO:0000313" key="1">
    <source>
        <dbReference type="EMBL" id="BAN01498.1"/>
    </source>
</evidence>
<dbReference type="KEGG" id="aym:YM304_11840"/>
<dbReference type="Proteomes" id="UP000011863">
    <property type="component" value="Chromosome"/>
</dbReference>
<dbReference type="EMBL" id="AP012057">
    <property type="protein sequence ID" value="BAN01498.1"/>
    <property type="molecule type" value="Genomic_DNA"/>
</dbReference>
<dbReference type="AlphaFoldDB" id="A0A6C7EA48"/>
<gene>
    <name evidence="1" type="ORF">YM304_11840</name>
</gene>